<accession>N1RNS7</accession>
<dbReference type="HOGENOM" id="CLU_3417268_0_0_1"/>
<evidence type="ECO:0000313" key="1">
    <source>
        <dbReference type="EMBL" id="EMT67449.1"/>
    </source>
</evidence>
<dbReference type="AlphaFoldDB" id="N1RNS7"/>
<gene>
    <name evidence="1" type="ORF">FOC4_g10005539</name>
</gene>
<organism evidence="1 2">
    <name type="scientific">Fusarium oxysporum f. sp. cubense (strain race 4)</name>
    <name type="common">Panama disease fungus</name>
    <dbReference type="NCBI Taxonomy" id="2502994"/>
    <lineage>
        <taxon>Eukaryota</taxon>
        <taxon>Fungi</taxon>
        <taxon>Dikarya</taxon>
        <taxon>Ascomycota</taxon>
        <taxon>Pezizomycotina</taxon>
        <taxon>Sordariomycetes</taxon>
        <taxon>Hypocreomycetidae</taxon>
        <taxon>Hypocreales</taxon>
        <taxon>Nectriaceae</taxon>
        <taxon>Fusarium</taxon>
        <taxon>Fusarium oxysporum species complex</taxon>
    </lineage>
</organism>
<reference evidence="2" key="1">
    <citation type="submission" date="2012-09" db="EMBL/GenBank/DDBJ databases">
        <title>Genome sequencing and comparative transcriptomics of race 1 and race 4 of banana pathogen: Fusarium oxysporum f. sp. cubense.</title>
        <authorList>
            <person name="Fang X."/>
            <person name="Huang J."/>
        </authorList>
    </citation>
    <scope>NUCLEOTIDE SEQUENCE [LARGE SCALE GENOMIC DNA]</scope>
    <source>
        <strain evidence="2">race 4</strain>
    </source>
</reference>
<dbReference type="Proteomes" id="UP000016929">
    <property type="component" value="Unassembled WGS sequence"/>
</dbReference>
<reference evidence="2" key="2">
    <citation type="journal article" date="2014" name="PLoS ONE">
        <title>Genome and Transcriptome Analysis of the Fungal Pathogen Fusarium oxysporum f. sp. cubense Causing Banana Vascular Wilt Disease.</title>
        <authorList>
            <person name="Guo L."/>
            <person name="Han L."/>
            <person name="Yang L."/>
            <person name="Zeng H."/>
            <person name="Fan D."/>
            <person name="Zhu Y."/>
            <person name="Feng Y."/>
            <person name="Wang G."/>
            <person name="Peng C."/>
            <person name="Jiang X."/>
            <person name="Zhou D."/>
            <person name="Ni P."/>
            <person name="Liang C."/>
            <person name="Liu L."/>
            <person name="Wang J."/>
            <person name="Mao C."/>
            <person name="Fang X."/>
            <person name="Peng M."/>
            <person name="Huang J."/>
        </authorList>
    </citation>
    <scope>NUCLEOTIDE SEQUENCE [LARGE SCALE GENOMIC DNA]</scope>
    <source>
        <strain evidence="2">race 4</strain>
    </source>
</reference>
<keyword evidence="2" id="KW-1185">Reference proteome</keyword>
<sequence>MEQLFQTKSLAESSEACVFDILSLLR</sequence>
<proteinExistence type="predicted"/>
<dbReference type="EMBL" id="KB726570">
    <property type="protein sequence ID" value="EMT67449.1"/>
    <property type="molecule type" value="Genomic_DNA"/>
</dbReference>
<evidence type="ECO:0000313" key="2">
    <source>
        <dbReference type="Proteomes" id="UP000016929"/>
    </source>
</evidence>
<protein>
    <submittedName>
        <fullName evidence="1">Uncharacterized protein</fullName>
    </submittedName>
</protein>
<name>N1RNS7_FUSC4</name>